<evidence type="ECO:0000259" key="3">
    <source>
        <dbReference type="PROSITE" id="PS51762"/>
    </source>
</evidence>
<dbReference type="InterPro" id="IPR000757">
    <property type="entry name" value="Beta-glucanase-like"/>
</dbReference>
<proteinExistence type="inferred from homology"/>
<dbReference type="Gene3D" id="2.60.120.260">
    <property type="entry name" value="Galactose-binding domain-like"/>
    <property type="match status" value="1"/>
</dbReference>
<evidence type="ECO:0000256" key="2">
    <source>
        <dbReference type="SAM" id="SignalP"/>
    </source>
</evidence>
<dbReference type="InterPro" id="IPR013320">
    <property type="entry name" value="ConA-like_dom_sf"/>
</dbReference>
<sequence>MRPAFPRPLLALGLLSLVAATAPAQAPKPAAIPIDDFESDLKGWKFVGGEEFPGAKGALERDATAARAGKESLRLDGDFRGGGAYVGSWKDLDGLDLPDVDQFRVWVRVRDLNGLGVRLVDATGQCHQGRATIPDGAEGGWRELVLNVADLVGGEHWGGANDGKWHGPAKGLGLNVGKDVVKGEGGRSSLWLDDLTAVPVAAGTPTLVSCTIEPTACRPGFGSRMTYAWDAEPLGIDCSVFVHFRNEKGQMVFQADHDPGAPTSRWSGRVEYAKTIVVPSETPPGRYEVVLGFWSGKPVAKGGGRKTFRAGAGSNLAMVEPDACRVGYLDVRADAPLPTLPPPSLNLSGWKRTFGEEFDGPLSVSAWGPGTRWIAHTPYGGDFGDAGFADPQPDFPFTVKDDLLRIEAKKVEGRWRSGLLSSVDAKGEGFSQKFGYFEMRAKFPKGPGTWPAFWLLGVPQLQEPKDKKTLTQIELDVVEQYGVNDNALHTTTHLWPPVAPHTGDGDVALVPDMTADFHTYGVMVDDAVITYYFDGVPLRTHPTPPEAKVPLYLLVDLALGGGWPVDKTPDPSIMIVDYVRVYAKE</sequence>
<keyword evidence="2" id="KW-0732">Signal</keyword>
<comment type="caution">
    <text evidence="4">The sequence shown here is derived from an EMBL/GenBank/DDBJ whole genome shotgun (WGS) entry which is preliminary data.</text>
</comment>
<evidence type="ECO:0000313" key="4">
    <source>
        <dbReference type="EMBL" id="MDG3005067.1"/>
    </source>
</evidence>
<gene>
    <name evidence="4" type="ORF">PZE19_14865</name>
</gene>
<accession>A0ABT6FBX4</accession>
<keyword evidence="5" id="KW-1185">Reference proteome</keyword>
<organism evidence="4 5">
    <name type="scientific">Paludisphaera mucosa</name>
    <dbReference type="NCBI Taxonomy" id="3030827"/>
    <lineage>
        <taxon>Bacteria</taxon>
        <taxon>Pseudomonadati</taxon>
        <taxon>Planctomycetota</taxon>
        <taxon>Planctomycetia</taxon>
        <taxon>Isosphaerales</taxon>
        <taxon>Isosphaeraceae</taxon>
        <taxon>Paludisphaera</taxon>
    </lineage>
</organism>
<evidence type="ECO:0000313" key="5">
    <source>
        <dbReference type="Proteomes" id="UP001216907"/>
    </source>
</evidence>
<dbReference type="EMBL" id="JARRAG010000002">
    <property type="protein sequence ID" value="MDG3005067.1"/>
    <property type="molecule type" value="Genomic_DNA"/>
</dbReference>
<feature type="chain" id="PRO_5047452426" evidence="2">
    <location>
        <begin position="25"/>
        <end position="585"/>
    </location>
</feature>
<comment type="similarity">
    <text evidence="1">Belongs to the glycosyl hydrolase 16 family.</text>
</comment>
<protein>
    <submittedName>
        <fullName evidence="4">Glycoside hydrolase family 16 protein</fullName>
    </submittedName>
</protein>
<dbReference type="GO" id="GO:0016787">
    <property type="term" value="F:hydrolase activity"/>
    <property type="evidence" value="ECO:0007669"/>
    <property type="project" value="UniProtKB-KW"/>
</dbReference>
<feature type="domain" description="GH16" evidence="3">
    <location>
        <begin position="335"/>
        <end position="585"/>
    </location>
</feature>
<reference evidence="4 5" key="1">
    <citation type="submission" date="2023-03" db="EMBL/GenBank/DDBJ databases">
        <title>Paludisphaera mucosa sp. nov. a novel planctomycete from northern fen.</title>
        <authorList>
            <person name="Ivanova A."/>
        </authorList>
    </citation>
    <scope>NUCLEOTIDE SEQUENCE [LARGE SCALE GENOMIC DNA]</scope>
    <source>
        <strain evidence="4 5">Pla2</strain>
    </source>
</reference>
<evidence type="ECO:0000256" key="1">
    <source>
        <dbReference type="ARBA" id="ARBA00006865"/>
    </source>
</evidence>
<dbReference type="SUPFAM" id="SSF49899">
    <property type="entry name" value="Concanavalin A-like lectins/glucanases"/>
    <property type="match status" value="1"/>
</dbReference>
<dbReference type="CDD" id="cd08023">
    <property type="entry name" value="GH16_laminarinase_like"/>
    <property type="match status" value="1"/>
</dbReference>
<dbReference type="PANTHER" id="PTHR10963">
    <property type="entry name" value="GLYCOSYL HYDROLASE-RELATED"/>
    <property type="match status" value="1"/>
</dbReference>
<feature type="signal peptide" evidence="2">
    <location>
        <begin position="1"/>
        <end position="24"/>
    </location>
</feature>
<dbReference type="Pfam" id="PF00722">
    <property type="entry name" value="Glyco_hydro_16"/>
    <property type="match status" value="1"/>
</dbReference>
<dbReference type="PROSITE" id="PS51762">
    <property type="entry name" value="GH16_2"/>
    <property type="match status" value="1"/>
</dbReference>
<dbReference type="Proteomes" id="UP001216907">
    <property type="component" value="Unassembled WGS sequence"/>
</dbReference>
<dbReference type="Gene3D" id="2.60.120.200">
    <property type="match status" value="1"/>
</dbReference>
<dbReference type="RefSeq" id="WP_277861416.1">
    <property type="nucleotide sequence ID" value="NZ_JARRAG010000002.1"/>
</dbReference>
<dbReference type="InterPro" id="IPR050546">
    <property type="entry name" value="Glycosyl_Hydrlase_16"/>
</dbReference>
<keyword evidence="4" id="KW-0378">Hydrolase</keyword>
<name>A0ABT6FBX4_9BACT</name>
<dbReference type="PANTHER" id="PTHR10963:SF55">
    <property type="entry name" value="GLYCOSIDE HYDROLASE FAMILY 16 PROTEIN"/>
    <property type="match status" value="1"/>
</dbReference>